<dbReference type="InterPro" id="IPR036259">
    <property type="entry name" value="MFS_trans_sf"/>
</dbReference>
<keyword evidence="2" id="KW-1133">Transmembrane helix</keyword>
<dbReference type="AlphaFoldDB" id="A0A7T8KKR5"/>
<feature type="transmembrane region" description="Helical" evidence="2">
    <location>
        <begin position="243"/>
        <end position="264"/>
    </location>
</feature>
<name>A0A7T8KKR5_CALRO</name>
<keyword evidence="4" id="KW-1185">Reference proteome</keyword>
<evidence type="ECO:0000256" key="2">
    <source>
        <dbReference type="SAM" id="Phobius"/>
    </source>
</evidence>
<proteinExistence type="predicted"/>
<keyword evidence="2" id="KW-0812">Transmembrane</keyword>
<dbReference type="EMBL" id="CP045891">
    <property type="protein sequence ID" value="QQP57518.1"/>
    <property type="molecule type" value="Genomic_DNA"/>
</dbReference>
<gene>
    <name evidence="3" type="ORF">FKW44_002535</name>
</gene>
<dbReference type="OrthoDB" id="4142200at2759"/>
<feature type="region of interest" description="Disordered" evidence="1">
    <location>
        <begin position="351"/>
        <end position="372"/>
    </location>
</feature>
<dbReference type="Gene3D" id="1.20.1250.20">
    <property type="entry name" value="MFS general substrate transporter like domains"/>
    <property type="match status" value="1"/>
</dbReference>
<evidence type="ECO:0000313" key="4">
    <source>
        <dbReference type="Proteomes" id="UP000595437"/>
    </source>
</evidence>
<organism evidence="3 4">
    <name type="scientific">Caligus rogercresseyi</name>
    <name type="common">Sea louse</name>
    <dbReference type="NCBI Taxonomy" id="217165"/>
    <lineage>
        <taxon>Eukaryota</taxon>
        <taxon>Metazoa</taxon>
        <taxon>Ecdysozoa</taxon>
        <taxon>Arthropoda</taxon>
        <taxon>Crustacea</taxon>
        <taxon>Multicrustacea</taxon>
        <taxon>Hexanauplia</taxon>
        <taxon>Copepoda</taxon>
        <taxon>Siphonostomatoida</taxon>
        <taxon>Caligidae</taxon>
        <taxon>Caligus</taxon>
    </lineage>
</organism>
<accession>A0A7T8KKR5</accession>
<evidence type="ECO:0000313" key="3">
    <source>
        <dbReference type="EMBL" id="QQP57518.1"/>
    </source>
</evidence>
<feature type="transmembrane region" description="Helical" evidence="2">
    <location>
        <begin position="295"/>
        <end position="319"/>
    </location>
</feature>
<evidence type="ECO:0000256" key="1">
    <source>
        <dbReference type="SAM" id="MobiDB-lite"/>
    </source>
</evidence>
<dbReference type="Proteomes" id="UP000595437">
    <property type="component" value="Chromosome 2"/>
</dbReference>
<reference evidence="4" key="1">
    <citation type="submission" date="2021-01" db="EMBL/GenBank/DDBJ databases">
        <title>Caligus Genome Assembly.</title>
        <authorList>
            <person name="Gallardo-Escarate C."/>
        </authorList>
    </citation>
    <scope>NUCLEOTIDE SEQUENCE [LARGE SCALE GENOMIC DNA]</scope>
</reference>
<protein>
    <submittedName>
        <fullName evidence="3">Uncharacterized protein</fullName>
    </submittedName>
</protein>
<sequence>MDAVGRKAISSSDGHSSWRRVRWAALRRASQFPPFTSTKSADQLYVTSVEVSLKYLHLVSSSFHLHLAFTSSREPTLDLAFKSMVLIRGEEYDATIEIRRIKESLDHHNNNLHALLYDNTDHHIRRRGDISSSSSRPRDVFHKSVLYPFIVILILNFPISSRGRSHDFLHGAYIQEAQSSLDPKDCALIVGITYFPPLSWGLYSGSMLVGESFYSSQSSAWLAHSSALPSGDLLSSEVRWIPLPLVIIFTVAFNIGIGSLNWVLATEILPVQSSKWTHAIANRPPTLVVRALLKLGVLCAFLPLRNGLHLGFVFVYVFLPETRGMESILAQRIGGKSLCQSLGQCNPLNKLKRSRRQSSPESTEGFDPRAEL</sequence>
<keyword evidence="2" id="KW-0472">Membrane</keyword>